<dbReference type="Pfam" id="PF01475">
    <property type="entry name" value="FUR"/>
    <property type="match status" value="1"/>
</dbReference>
<feature type="binding site" evidence="7">
    <location>
        <position position="99"/>
    </location>
    <ligand>
        <name>Zn(2+)</name>
        <dbReference type="ChEBI" id="CHEBI:29105"/>
    </ligand>
</feature>
<feature type="binding site" evidence="7">
    <location>
        <position position="96"/>
    </location>
    <ligand>
        <name>Zn(2+)</name>
        <dbReference type="ChEBI" id="CHEBI:29105"/>
    </ligand>
</feature>
<dbReference type="InterPro" id="IPR043135">
    <property type="entry name" value="Fur_C"/>
</dbReference>
<dbReference type="InterPro" id="IPR036390">
    <property type="entry name" value="WH_DNA-bd_sf"/>
</dbReference>
<evidence type="ECO:0000256" key="2">
    <source>
        <dbReference type="ARBA" id="ARBA00022491"/>
    </source>
</evidence>
<dbReference type="AlphaFoldDB" id="A0A7C5AM10"/>
<evidence type="ECO:0000256" key="5">
    <source>
        <dbReference type="ARBA" id="ARBA00023125"/>
    </source>
</evidence>
<comment type="caution">
    <text evidence="9">The sequence shown here is derived from an EMBL/GenBank/DDBJ whole genome shotgun (WGS) entry which is preliminary data.</text>
</comment>
<evidence type="ECO:0000313" key="9">
    <source>
        <dbReference type="EMBL" id="HGZ12070.1"/>
    </source>
</evidence>
<evidence type="ECO:0000256" key="7">
    <source>
        <dbReference type="PIRSR" id="PIRSR602481-1"/>
    </source>
</evidence>
<dbReference type="SUPFAM" id="SSF46785">
    <property type="entry name" value="Winged helix' DNA-binding domain"/>
    <property type="match status" value="1"/>
</dbReference>
<dbReference type="GO" id="GO:0003700">
    <property type="term" value="F:DNA-binding transcription factor activity"/>
    <property type="evidence" value="ECO:0007669"/>
    <property type="project" value="InterPro"/>
</dbReference>
<keyword evidence="7" id="KW-0479">Metal-binding</keyword>
<dbReference type="GO" id="GO:0045892">
    <property type="term" value="P:negative regulation of DNA-templated transcription"/>
    <property type="evidence" value="ECO:0007669"/>
    <property type="project" value="TreeGrafter"/>
</dbReference>
<dbReference type="PANTHER" id="PTHR33202">
    <property type="entry name" value="ZINC UPTAKE REGULATION PROTEIN"/>
    <property type="match status" value="1"/>
</dbReference>
<organism evidence="9">
    <name type="scientific">Desulfobacca acetoxidans</name>
    <dbReference type="NCBI Taxonomy" id="60893"/>
    <lineage>
        <taxon>Bacteria</taxon>
        <taxon>Pseudomonadati</taxon>
        <taxon>Thermodesulfobacteriota</taxon>
        <taxon>Desulfobaccia</taxon>
        <taxon>Desulfobaccales</taxon>
        <taxon>Desulfobaccaceae</taxon>
        <taxon>Desulfobacca</taxon>
    </lineage>
</organism>
<feature type="binding site" evidence="7">
    <location>
        <position position="136"/>
    </location>
    <ligand>
        <name>Zn(2+)</name>
        <dbReference type="ChEBI" id="CHEBI:29105"/>
    </ligand>
</feature>
<dbReference type="EMBL" id="DTKJ01000055">
    <property type="protein sequence ID" value="HGZ12070.1"/>
    <property type="molecule type" value="Genomic_DNA"/>
</dbReference>
<comment type="cofactor">
    <cofactor evidence="7">
        <name>Zn(2+)</name>
        <dbReference type="ChEBI" id="CHEBI:29105"/>
    </cofactor>
    <text evidence="7">Binds 1 zinc ion per subunit.</text>
</comment>
<keyword evidence="6" id="KW-0804">Transcription</keyword>
<keyword evidence="5" id="KW-0238">DNA-binding</keyword>
<evidence type="ECO:0000256" key="6">
    <source>
        <dbReference type="ARBA" id="ARBA00023163"/>
    </source>
</evidence>
<feature type="binding site" evidence="7">
    <location>
        <position position="139"/>
    </location>
    <ligand>
        <name>Zn(2+)</name>
        <dbReference type="ChEBI" id="CHEBI:29105"/>
    </ligand>
</feature>
<protein>
    <submittedName>
        <fullName evidence="9">Transcriptional repressor</fullName>
    </submittedName>
</protein>
<evidence type="ECO:0000256" key="4">
    <source>
        <dbReference type="ARBA" id="ARBA00023015"/>
    </source>
</evidence>
<dbReference type="GO" id="GO:0008270">
    <property type="term" value="F:zinc ion binding"/>
    <property type="evidence" value="ECO:0007669"/>
    <property type="project" value="TreeGrafter"/>
</dbReference>
<keyword evidence="3 7" id="KW-0862">Zinc</keyword>
<dbReference type="InterPro" id="IPR002481">
    <property type="entry name" value="FUR"/>
</dbReference>
<dbReference type="Gene3D" id="3.30.1490.190">
    <property type="match status" value="1"/>
</dbReference>
<keyword evidence="8" id="KW-0408">Iron</keyword>
<proteinExistence type="inferred from homology"/>
<dbReference type="InterPro" id="IPR036388">
    <property type="entry name" value="WH-like_DNA-bd_sf"/>
</dbReference>
<comment type="cofactor">
    <cofactor evidence="8">
        <name>Mn(2+)</name>
        <dbReference type="ChEBI" id="CHEBI:29035"/>
    </cofactor>
    <cofactor evidence="8">
        <name>Fe(2+)</name>
        <dbReference type="ChEBI" id="CHEBI:29033"/>
    </cofactor>
    <text evidence="8">Binds 1 Mn(2+) or Fe(2+) ion per subunit.</text>
</comment>
<comment type="similarity">
    <text evidence="1">Belongs to the Fur family.</text>
</comment>
<keyword evidence="2" id="KW-0678">Repressor</keyword>
<name>A0A7C5AM10_9BACT</name>
<accession>A0A7C5AM10</accession>
<reference evidence="9" key="1">
    <citation type="journal article" date="2020" name="mSystems">
        <title>Genome- and Community-Level Interaction Insights into Carbon Utilization and Element Cycling Functions of Hydrothermarchaeota in Hydrothermal Sediment.</title>
        <authorList>
            <person name="Zhou Z."/>
            <person name="Liu Y."/>
            <person name="Xu W."/>
            <person name="Pan J."/>
            <person name="Luo Z.H."/>
            <person name="Li M."/>
        </authorList>
    </citation>
    <scope>NUCLEOTIDE SEQUENCE [LARGE SCALE GENOMIC DNA]</scope>
    <source>
        <strain evidence="9">SpSt-853</strain>
    </source>
</reference>
<evidence type="ECO:0000256" key="3">
    <source>
        <dbReference type="ARBA" id="ARBA00022833"/>
    </source>
</evidence>
<feature type="binding site" evidence="8">
    <location>
        <position position="111"/>
    </location>
    <ligand>
        <name>Fe cation</name>
        <dbReference type="ChEBI" id="CHEBI:24875"/>
    </ligand>
</feature>
<dbReference type="GO" id="GO:1900376">
    <property type="term" value="P:regulation of secondary metabolite biosynthetic process"/>
    <property type="evidence" value="ECO:0007669"/>
    <property type="project" value="TreeGrafter"/>
</dbReference>
<gene>
    <name evidence="9" type="ORF">ENW48_07615</name>
</gene>
<keyword evidence="4" id="KW-0805">Transcription regulation</keyword>
<evidence type="ECO:0000256" key="8">
    <source>
        <dbReference type="PIRSR" id="PIRSR602481-2"/>
    </source>
</evidence>
<dbReference type="PANTHER" id="PTHR33202:SF7">
    <property type="entry name" value="FERRIC UPTAKE REGULATION PROTEIN"/>
    <property type="match status" value="1"/>
</dbReference>
<sequence>MGDRCNFPQLLARQGLRATALRLLVLEILGNSARTWTVRDLLTAVRRQRPANKVTIYRILEDFMRLGLVRRLSGAGGAAHYELACEHHPPHPHFHCRDCGEVQCLEPVPLERLWRELKGPLGNQAERLEIRVAGVCHKCRKIS</sequence>
<dbReference type="GO" id="GO:0000976">
    <property type="term" value="F:transcription cis-regulatory region binding"/>
    <property type="evidence" value="ECO:0007669"/>
    <property type="project" value="TreeGrafter"/>
</dbReference>
<dbReference type="Gene3D" id="1.10.10.10">
    <property type="entry name" value="Winged helix-like DNA-binding domain superfamily/Winged helix DNA-binding domain"/>
    <property type="match status" value="1"/>
</dbReference>
<evidence type="ECO:0000256" key="1">
    <source>
        <dbReference type="ARBA" id="ARBA00007957"/>
    </source>
</evidence>
<feature type="binding site" evidence="8">
    <location>
        <position position="88"/>
    </location>
    <ligand>
        <name>Fe cation</name>
        <dbReference type="ChEBI" id="CHEBI:24875"/>
    </ligand>
</feature>